<dbReference type="Pfam" id="PF11380">
    <property type="entry name" value="Stealth_CR2"/>
    <property type="match status" value="1"/>
</dbReference>
<organism evidence="4 5">
    <name type="scientific">Puccinia sorghi</name>
    <dbReference type="NCBI Taxonomy" id="27349"/>
    <lineage>
        <taxon>Eukaryota</taxon>
        <taxon>Fungi</taxon>
        <taxon>Dikarya</taxon>
        <taxon>Basidiomycota</taxon>
        <taxon>Pucciniomycotina</taxon>
        <taxon>Pucciniomycetes</taxon>
        <taxon>Pucciniales</taxon>
        <taxon>Pucciniaceae</taxon>
        <taxon>Puccinia</taxon>
    </lineage>
</organism>
<dbReference type="GO" id="GO:0005794">
    <property type="term" value="C:Golgi apparatus"/>
    <property type="evidence" value="ECO:0007669"/>
    <property type="project" value="TreeGrafter"/>
</dbReference>
<dbReference type="Proteomes" id="UP000037035">
    <property type="component" value="Unassembled WGS sequence"/>
</dbReference>
<protein>
    <recommendedName>
        <fullName evidence="3">EF-hand domain-containing protein</fullName>
    </recommendedName>
</protein>
<evidence type="ECO:0000313" key="4">
    <source>
        <dbReference type="EMBL" id="KNZ63410.1"/>
    </source>
</evidence>
<keyword evidence="5" id="KW-1185">Reference proteome</keyword>
<proteinExistence type="inferred from homology"/>
<name>A0A0L6VT81_9BASI</name>
<sequence>MPYNLNQAMFKWSSSVCCRAGLFARRLHHHQQQYQYRYHQYYHWLKPTLAQETISTRDSQAWLSTAILPKAGKAIQPIDLIWTWANNSAPRGENADYLYRQHDELRYSLRSSFQSLPARFIRSRQIILPDDDTSQSEKRLSQPTWLNRSNHQVLLKHHSQLFRFIHAHKPLQAAQWLRNYLPSHNSLAIESQFGHLDSVQDNLLYLNDDCFFINKFSPGDFSSEMFGPVFRIQFDLNVSPDQVDRSGTVNARGEWPSLGYSNYLLNQRFGNRDRRYLSHLPKVLNIHILREVSEIWKEEIFITDANQDGEISVEEWGEMKKRIGAKEEEEEMIEVYKPFRPRREVVEDALGTSAPKETDYEWLSSDGYPLVEEPDRIPDYRHAEPDRTVICRLNMSHCFPRHMREGRFGAEGLLRRVASEQPKCGDCLLALLVGQQPAGIDALLPPRTLRTQLAEWLDPHPSLATRPFSTFDKRADLTLFFSVPFSFRTRLLRPALLTDDPRIWAIRNIQRYQYVLVSASRQVLDQLSAKFTQPSSSSSSSLPTEGDQLGQRAFLVTINDRIFRPHLRPVLALFSRWLNHSWPAPGPWEINY</sequence>
<accession>A0A0L6VT81</accession>
<dbReference type="InterPro" id="IPR021520">
    <property type="entry name" value="Stealth_CR2"/>
</dbReference>
<dbReference type="GO" id="GO:0046835">
    <property type="term" value="P:carbohydrate phosphorylation"/>
    <property type="evidence" value="ECO:0007669"/>
    <property type="project" value="TreeGrafter"/>
</dbReference>
<gene>
    <name evidence="4" type="ORF">VP01_1149g3</name>
</gene>
<dbReference type="PANTHER" id="PTHR24045">
    <property type="match status" value="1"/>
</dbReference>
<dbReference type="InterPro" id="IPR018247">
    <property type="entry name" value="EF_Hand_1_Ca_BS"/>
</dbReference>
<dbReference type="GO" id="GO:0005509">
    <property type="term" value="F:calcium ion binding"/>
    <property type="evidence" value="ECO:0007669"/>
    <property type="project" value="InterPro"/>
</dbReference>
<evidence type="ECO:0000256" key="2">
    <source>
        <dbReference type="ARBA" id="ARBA00022679"/>
    </source>
</evidence>
<dbReference type="PROSITE" id="PS50222">
    <property type="entry name" value="EF_HAND_2"/>
    <property type="match status" value="1"/>
</dbReference>
<dbReference type="PROSITE" id="PS00018">
    <property type="entry name" value="EF_HAND_1"/>
    <property type="match status" value="1"/>
</dbReference>
<keyword evidence="2" id="KW-0808">Transferase</keyword>
<reference evidence="4 5" key="1">
    <citation type="submission" date="2015-08" db="EMBL/GenBank/DDBJ databases">
        <title>Next Generation Sequencing and Analysis of the Genome of Puccinia sorghi L Schw, the Causal Agent of Maize Common Rust.</title>
        <authorList>
            <person name="Rochi L."/>
            <person name="Burguener G."/>
            <person name="Darino M."/>
            <person name="Turjanski A."/>
            <person name="Kreff E."/>
            <person name="Dieguez M.J."/>
            <person name="Sacco F."/>
        </authorList>
    </citation>
    <scope>NUCLEOTIDE SEQUENCE [LARGE SCALE GENOMIC DNA]</scope>
    <source>
        <strain evidence="4 5">RO10H11247</strain>
    </source>
</reference>
<dbReference type="EMBL" id="LAVV01001665">
    <property type="protein sequence ID" value="KNZ63410.1"/>
    <property type="molecule type" value="Genomic_DNA"/>
</dbReference>
<dbReference type="AlphaFoldDB" id="A0A0L6VT81"/>
<dbReference type="InterPro" id="IPR002048">
    <property type="entry name" value="EF_hand_dom"/>
</dbReference>
<dbReference type="VEuPathDB" id="FungiDB:VP01_1149g3"/>
<dbReference type="PANTHER" id="PTHR24045:SF0">
    <property type="entry name" value="N-ACETYLGLUCOSAMINE-1-PHOSPHOTRANSFERASE SUBUNITS ALPHA_BETA"/>
    <property type="match status" value="1"/>
</dbReference>
<feature type="domain" description="EF-hand" evidence="3">
    <location>
        <begin position="291"/>
        <end position="326"/>
    </location>
</feature>
<dbReference type="GO" id="GO:0003976">
    <property type="term" value="F:UDP-N-acetylglucosamine-lysosomal-enzyme N-acetylglucosaminephosphotransferase activity"/>
    <property type="evidence" value="ECO:0007669"/>
    <property type="project" value="TreeGrafter"/>
</dbReference>
<dbReference type="STRING" id="27349.A0A0L6VT81"/>
<evidence type="ECO:0000259" key="3">
    <source>
        <dbReference type="PROSITE" id="PS50222"/>
    </source>
</evidence>
<dbReference type="OrthoDB" id="263283at2759"/>
<dbReference type="InterPro" id="IPR047141">
    <property type="entry name" value="Stealth"/>
</dbReference>
<comment type="caution">
    <text evidence="4">The sequence shown here is derived from an EMBL/GenBank/DDBJ whole genome shotgun (WGS) entry which is preliminary data.</text>
</comment>
<evidence type="ECO:0000313" key="5">
    <source>
        <dbReference type="Proteomes" id="UP000037035"/>
    </source>
</evidence>
<comment type="similarity">
    <text evidence="1">Belongs to the stealth family.</text>
</comment>
<evidence type="ECO:0000256" key="1">
    <source>
        <dbReference type="ARBA" id="ARBA00007583"/>
    </source>
</evidence>